<name>A0ABV8RVW6_9BURK</name>
<reference evidence="7" key="1">
    <citation type="journal article" date="2019" name="Int. J. Syst. Evol. Microbiol.">
        <title>The Global Catalogue of Microorganisms (GCM) 10K type strain sequencing project: providing services to taxonomists for standard genome sequencing and annotation.</title>
        <authorList>
            <consortium name="The Broad Institute Genomics Platform"/>
            <consortium name="The Broad Institute Genome Sequencing Center for Infectious Disease"/>
            <person name="Wu L."/>
            <person name="Ma J."/>
        </authorList>
    </citation>
    <scope>NUCLEOTIDE SEQUENCE [LARGE SCALE GENOMIC DNA]</scope>
    <source>
        <strain evidence="7">CGMCC 1.19029</strain>
    </source>
</reference>
<dbReference type="PIRSF" id="PIRSF006470">
    <property type="entry name" value="DctB"/>
    <property type="match status" value="1"/>
</dbReference>
<organism evidence="6 7">
    <name type="scientific">Castellaniella hirudinis</name>
    <dbReference type="NCBI Taxonomy" id="1144617"/>
    <lineage>
        <taxon>Bacteria</taxon>
        <taxon>Pseudomonadati</taxon>
        <taxon>Pseudomonadota</taxon>
        <taxon>Betaproteobacteria</taxon>
        <taxon>Burkholderiales</taxon>
        <taxon>Alcaligenaceae</taxon>
        <taxon>Castellaniella</taxon>
    </lineage>
</organism>
<evidence type="ECO:0000256" key="4">
    <source>
        <dbReference type="ARBA" id="ARBA00022729"/>
    </source>
</evidence>
<keyword evidence="7" id="KW-1185">Reference proteome</keyword>
<feature type="signal peptide" evidence="5">
    <location>
        <begin position="1"/>
        <end position="29"/>
    </location>
</feature>
<evidence type="ECO:0000313" key="7">
    <source>
        <dbReference type="Proteomes" id="UP001595756"/>
    </source>
</evidence>
<keyword evidence="3" id="KW-0813">Transport</keyword>
<dbReference type="InterPro" id="IPR018389">
    <property type="entry name" value="DctP_fam"/>
</dbReference>
<gene>
    <name evidence="6" type="ORF">ACFO0J_04440</name>
</gene>
<dbReference type="RefSeq" id="WP_376811839.1">
    <property type="nucleotide sequence ID" value="NZ_JBHSDY010000002.1"/>
</dbReference>
<dbReference type="InterPro" id="IPR004682">
    <property type="entry name" value="TRAP_DctP"/>
</dbReference>
<dbReference type="InterPro" id="IPR038404">
    <property type="entry name" value="TRAP_DctP_sf"/>
</dbReference>
<dbReference type="Pfam" id="PF03480">
    <property type="entry name" value="DctP"/>
    <property type="match status" value="1"/>
</dbReference>
<protein>
    <submittedName>
        <fullName evidence="6">TRAP transporter substrate-binding protein</fullName>
    </submittedName>
</protein>
<sequence length="341" mass="38138">MINSKSWLKMPLALAVSAWMMGGVFSAQAAESSQDKYTKSLKVGYIVSVDTEVDKGAKKFKEILESSTDGRVKVNLFPNAQLGGEVDMLKGLKEGVIDVVIAGDGILAPFLPKYQGLVLPFLIKDFGHMDRVYGGEVGKEINDVLMQKVEGRVLGYWHRGPKSLTANKLIKEPKDLEGLKLRTVPTPLVVAAWKALGASTTPMNFEELFVALQLKTVDAQDNPLDLIYSANFYEVQKYVILTKDTYTPWAFIVSDRLYQKFPEDVRAKFDEAFKAAGKYQNELVDQSDELYVRKLKEKGMEFIEPDRALFQSRLSASGVMDEFKDKLAPGLFEKIKALESK</sequence>
<evidence type="ECO:0000256" key="5">
    <source>
        <dbReference type="SAM" id="SignalP"/>
    </source>
</evidence>
<feature type="chain" id="PRO_5045927884" evidence="5">
    <location>
        <begin position="30"/>
        <end position="341"/>
    </location>
</feature>
<evidence type="ECO:0000256" key="3">
    <source>
        <dbReference type="ARBA" id="ARBA00022448"/>
    </source>
</evidence>
<evidence type="ECO:0000313" key="6">
    <source>
        <dbReference type="EMBL" id="MFC4297287.1"/>
    </source>
</evidence>
<dbReference type="NCBIfam" id="NF037995">
    <property type="entry name" value="TRAP_S1"/>
    <property type="match status" value="1"/>
</dbReference>
<dbReference type="PANTHER" id="PTHR33376:SF4">
    <property type="entry name" value="SIALIC ACID-BINDING PERIPLASMIC PROTEIN SIAP"/>
    <property type="match status" value="1"/>
</dbReference>
<dbReference type="Proteomes" id="UP001595756">
    <property type="component" value="Unassembled WGS sequence"/>
</dbReference>
<dbReference type="CDD" id="cd13603">
    <property type="entry name" value="PBP2_TRAP_Siap_TeaA_like"/>
    <property type="match status" value="1"/>
</dbReference>
<dbReference type="NCBIfam" id="TIGR00787">
    <property type="entry name" value="dctP"/>
    <property type="match status" value="1"/>
</dbReference>
<keyword evidence="4 5" id="KW-0732">Signal</keyword>
<dbReference type="EMBL" id="JBHSDY010000002">
    <property type="protein sequence ID" value="MFC4297287.1"/>
    <property type="molecule type" value="Genomic_DNA"/>
</dbReference>
<evidence type="ECO:0000256" key="2">
    <source>
        <dbReference type="ARBA" id="ARBA00009023"/>
    </source>
</evidence>
<comment type="subcellular location">
    <subcellularLocation>
        <location evidence="1">Cell envelope</location>
    </subcellularLocation>
</comment>
<proteinExistence type="inferred from homology"/>
<accession>A0ABV8RVW6</accession>
<dbReference type="PANTHER" id="PTHR33376">
    <property type="match status" value="1"/>
</dbReference>
<comment type="similarity">
    <text evidence="2">Belongs to the bacterial solute-binding protein 7 family.</text>
</comment>
<comment type="caution">
    <text evidence="6">The sequence shown here is derived from an EMBL/GenBank/DDBJ whole genome shotgun (WGS) entry which is preliminary data.</text>
</comment>
<evidence type="ECO:0000256" key="1">
    <source>
        <dbReference type="ARBA" id="ARBA00004196"/>
    </source>
</evidence>
<dbReference type="Gene3D" id="3.40.190.170">
    <property type="entry name" value="Bacterial extracellular solute-binding protein, family 7"/>
    <property type="match status" value="1"/>
</dbReference>